<dbReference type="InterPro" id="IPR000432">
    <property type="entry name" value="DNA_mismatch_repair_MutS_C"/>
</dbReference>
<dbReference type="InterPro" id="IPR027417">
    <property type="entry name" value="P-loop_NTPase"/>
</dbReference>
<feature type="compositionally biased region" description="Acidic residues" evidence="7">
    <location>
        <begin position="58"/>
        <end position="72"/>
    </location>
</feature>
<dbReference type="Gene3D" id="3.30.420.110">
    <property type="entry name" value="MutS, connector domain"/>
    <property type="match status" value="1"/>
</dbReference>
<dbReference type="GO" id="GO:0005524">
    <property type="term" value="F:ATP binding"/>
    <property type="evidence" value="ECO:0007669"/>
    <property type="project" value="UniProtKB-KW"/>
</dbReference>
<dbReference type="InterPro" id="IPR007696">
    <property type="entry name" value="DNA_mismatch_repair_MutS_core"/>
</dbReference>
<dbReference type="Pfam" id="PF05190">
    <property type="entry name" value="MutS_IV"/>
    <property type="match status" value="1"/>
</dbReference>
<dbReference type="Pfam" id="PF00488">
    <property type="entry name" value="MutS_V"/>
    <property type="match status" value="1"/>
</dbReference>
<dbReference type="Pfam" id="PF05192">
    <property type="entry name" value="MutS_III"/>
    <property type="match status" value="1"/>
</dbReference>
<dbReference type="SUPFAM" id="SSF55271">
    <property type="entry name" value="DNA repair protein MutS, domain I"/>
    <property type="match status" value="1"/>
</dbReference>
<dbReference type="GO" id="GO:0006298">
    <property type="term" value="P:mismatch repair"/>
    <property type="evidence" value="ECO:0007669"/>
    <property type="project" value="InterPro"/>
</dbReference>
<comment type="function">
    <text evidence="6">Component of the post-replicative DNA mismatch repair system (MMR).</text>
</comment>
<sequence length="1070" mass="120263">MGSCLLCTFRNCKMSQRSLFSYFTAKNPTTPASSPVMKKQTAIRSLKKISSKAKDSSSDFELENTESESEDEKEFKKVASEEKIMKLNKPSSSEYESESEQNFIDDDSDEEQKTPSKSRTRTKPAKSTKSRSIKTTKAAVPFDAPPEVNHAQIAREASASVSEEDLPDWLTTKLRDKNKKRPDEEGYDPSTVYIPETVKETFTPFQKQFWDIKENNFDAIVMIRKGKFYEMFSVDAIFARDVLKLHLTYRGKEPMCGVPEKAFSEWAIKIINAGKRVCKVEQMETAIDQANRKGKGAEKAIQRKLVQVYSLGTIDDFEMLESSQPSYLLSIRSSSRQTAGVCLVDCSTGTFHLGAVNEDDLADTLIRFEPVEVIYSANNISPEHLAIIKHYCGNVATRAKTGSETWDSTLAMNTILKIAKWDNVPDSLENVHQDAIAALGGCVAYLNEHKIAESLLSLKRFKTLDEAGSSSFLSLDSSALTNLQIIGKDPHCLINILDHCTTPFGRRRLRFWIMHPLRSINQIEERQKAVEELMKPDFNTLSKELKTIPDLERMLSRVYSNKCSVKVFIDCLGALKKCCQFFTKIEGTVKSPLLANVVPPGKGKSLAKQIDDILAELEVEKSIQSNEFIVKKGVFKDIDDIDEEVSSIEDDLNDILRDIKREVGCKDLSYVNMQSEKFQVQIPVKYCSDLPDKYILMSQTKSVRRYHTPEIKEKLKQLDIVENERQKLRSGSQKRFIDEFAKNSPIWDSIVDAIADIDCLISLAMTSIRWRASGVLCKPIFVQKDSPEAHGQAILQVEKMNHPCIIGTPIPNDIDIHDRFVLLITGPNASGKSTYARMCCVSIILAQIGCMLPAVSAKMTCYDQIFTRIGASDRIFNGQSTFAVESSETARLMKHATSDSFVVLDELGRGTSTLDGIAIASSVLDFFINKVKCPLVFCTHYHVLAEEFEQFPMVRNASMKYEISNGNLTLAYTLIDKMCPSSFGCRVAKICGLPADLTEEAQKVADDFEDRHAALRTSGIDVKVETIEERRDIIDLKKAIDDLTGGVVNEQNFYKFMDFLSKELPKINVE</sequence>
<dbReference type="EMBL" id="DQ321777">
    <property type="protein sequence ID" value="ABC61986.1"/>
    <property type="molecule type" value="Genomic_DNA"/>
</dbReference>
<dbReference type="SUPFAM" id="SSF53150">
    <property type="entry name" value="DNA repair protein MutS, domain II"/>
    <property type="match status" value="1"/>
</dbReference>
<proteinExistence type="inferred from homology"/>
<reference evidence="9" key="2">
    <citation type="journal article" date="2008" name="PLoS ONE">
        <title>An expanded inventory of conserved meiotic genes provides evidence for sex in Trichomonas vaginalis.</title>
        <authorList>
            <person name="Malik S.B."/>
            <person name="Pightling A.W."/>
            <person name="Stefaniak L.M."/>
            <person name="Schurko A.M."/>
            <person name="Logsdon J.M.Jr."/>
        </authorList>
    </citation>
    <scope>NUCLEOTIDE SEQUENCE</scope>
    <source>
        <strain evidence="9">NIH-C1</strain>
    </source>
</reference>
<dbReference type="PROSITE" id="PS00486">
    <property type="entry name" value="DNA_MISMATCH_REPAIR_2"/>
    <property type="match status" value="1"/>
</dbReference>
<dbReference type="GO" id="GO:0032301">
    <property type="term" value="C:MutSalpha complex"/>
    <property type="evidence" value="ECO:0007669"/>
    <property type="project" value="TreeGrafter"/>
</dbReference>
<comment type="similarity">
    <text evidence="1 6">Belongs to the DNA mismatch repair MutS family.</text>
</comment>
<dbReference type="Gene3D" id="3.40.1170.10">
    <property type="entry name" value="DNA repair protein MutS, domain I"/>
    <property type="match status" value="1"/>
</dbReference>
<protein>
    <submittedName>
        <fullName evidence="9">MSH6-like protein</fullName>
    </submittedName>
</protein>
<keyword evidence="2 6" id="KW-0547">Nucleotide-binding</keyword>
<evidence type="ECO:0000256" key="6">
    <source>
        <dbReference type="RuleBase" id="RU003756"/>
    </source>
</evidence>
<dbReference type="InterPro" id="IPR036678">
    <property type="entry name" value="MutS_con_dom_sf"/>
</dbReference>
<dbReference type="InterPro" id="IPR016151">
    <property type="entry name" value="DNA_mismatch_repair_MutS_N"/>
</dbReference>
<evidence type="ECO:0000256" key="1">
    <source>
        <dbReference type="ARBA" id="ARBA00006271"/>
    </source>
</evidence>
<dbReference type="GO" id="GO:0030983">
    <property type="term" value="F:mismatched DNA binding"/>
    <property type="evidence" value="ECO:0007669"/>
    <property type="project" value="InterPro"/>
</dbReference>
<feature type="compositionally biased region" description="Acidic residues" evidence="7">
    <location>
        <begin position="95"/>
        <end position="110"/>
    </location>
</feature>
<dbReference type="InterPro" id="IPR007695">
    <property type="entry name" value="DNA_mismatch_repair_MutS-lik_N"/>
</dbReference>
<keyword evidence="3 6" id="KW-0227">DNA damage</keyword>
<evidence type="ECO:0000313" key="9">
    <source>
        <dbReference type="EMBL" id="ABC61986.1"/>
    </source>
</evidence>
<dbReference type="InterPro" id="IPR007860">
    <property type="entry name" value="DNA_mmatch_repair_MutS_con_dom"/>
</dbReference>
<dbReference type="Gene3D" id="3.40.50.300">
    <property type="entry name" value="P-loop containing nucleotide triphosphate hydrolases"/>
    <property type="match status" value="1"/>
</dbReference>
<dbReference type="InterPro" id="IPR007861">
    <property type="entry name" value="DNA_mismatch_repair_MutS_clamp"/>
</dbReference>
<dbReference type="SMART" id="SM00533">
    <property type="entry name" value="MUTSd"/>
    <property type="match status" value="1"/>
</dbReference>
<dbReference type="SUPFAM" id="SSF52540">
    <property type="entry name" value="P-loop containing nucleoside triphosphate hydrolases"/>
    <property type="match status" value="1"/>
</dbReference>
<dbReference type="AlphaFoldDB" id="A9NIR6"/>
<evidence type="ECO:0000256" key="7">
    <source>
        <dbReference type="SAM" id="MobiDB-lite"/>
    </source>
</evidence>
<name>A9NIR6_TRIVA</name>
<dbReference type="NCBIfam" id="NF003810">
    <property type="entry name" value="PRK05399.1"/>
    <property type="match status" value="1"/>
</dbReference>
<keyword evidence="5 6" id="KW-0238">DNA-binding</keyword>
<dbReference type="VEuPathDB" id="TrichDB:TVAGG3_0980710"/>
<evidence type="ECO:0000259" key="8">
    <source>
        <dbReference type="PROSITE" id="PS00486"/>
    </source>
</evidence>
<dbReference type="InterPro" id="IPR017261">
    <property type="entry name" value="DNA_mismatch_repair_MutS/MSH"/>
</dbReference>
<dbReference type="SMART" id="SM00534">
    <property type="entry name" value="MUTSac"/>
    <property type="match status" value="1"/>
</dbReference>
<keyword evidence="4" id="KW-0067">ATP-binding</keyword>
<dbReference type="GO" id="GO:0140664">
    <property type="term" value="F:ATP-dependent DNA damage sensor activity"/>
    <property type="evidence" value="ECO:0007669"/>
    <property type="project" value="InterPro"/>
</dbReference>
<dbReference type="InterPro" id="IPR045076">
    <property type="entry name" value="MutS"/>
</dbReference>
<evidence type="ECO:0000256" key="5">
    <source>
        <dbReference type="ARBA" id="ARBA00023125"/>
    </source>
</evidence>
<feature type="compositionally biased region" description="Basic and acidic residues" evidence="7">
    <location>
        <begin position="73"/>
        <end position="85"/>
    </location>
</feature>
<dbReference type="InterPro" id="IPR036187">
    <property type="entry name" value="DNA_mismatch_repair_MutS_sf"/>
</dbReference>
<dbReference type="Pfam" id="PF05188">
    <property type="entry name" value="MutS_II"/>
    <property type="match status" value="1"/>
</dbReference>
<accession>A9NIR6</accession>
<evidence type="ECO:0000256" key="2">
    <source>
        <dbReference type="ARBA" id="ARBA00022741"/>
    </source>
</evidence>
<dbReference type="SUPFAM" id="SSF48334">
    <property type="entry name" value="DNA repair protein MutS, domain III"/>
    <property type="match status" value="1"/>
</dbReference>
<evidence type="ECO:0000256" key="4">
    <source>
        <dbReference type="ARBA" id="ARBA00022840"/>
    </source>
</evidence>
<dbReference type="Pfam" id="PF01624">
    <property type="entry name" value="MutS_I"/>
    <property type="match status" value="1"/>
</dbReference>
<reference evidence="9" key="1">
    <citation type="submission" date="2005-12" db="EMBL/GenBank/DDBJ databases">
        <authorList>
            <person name="Malik S.-B."/>
            <person name="Stefaniak L.M."/>
            <person name="Logsdon J.M.Jr."/>
        </authorList>
    </citation>
    <scope>NUCLEOTIDE SEQUENCE</scope>
    <source>
        <strain evidence="9">NIH-C1</strain>
    </source>
</reference>
<dbReference type="VEuPathDB" id="TrichDB:TVAG_484110"/>
<organism evidence="9">
    <name type="scientific">Trichomonas vaginalis</name>
    <dbReference type="NCBI Taxonomy" id="5722"/>
    <lineage>
        <taxon>Eukaryota</taxon>
        <taxon>Metamonada</taxon>
        <taxon>Parabasalia</taxon>
        <taxon>Trichomonadida</taxon>
        <taxon>Trichomonadidae</taxon>
        <taxon>Trichomonas</taxon>
    </lineage>
</organism>
<feature type="region of interest" description="Disordered" evidence="7">
    <location>
        <begin position="47"/>
        <end position="147"/>
    </location>
</feature>
<keyword evidence="6" id="KW-0234">DNA repair</keyword>
<dbReference type="PANTHER" id="PTHR11361">
    <property type="entry name" value="DNA MISMATCH REPAIR PROTEIN MUTS FAMILY MEMBER"/>
    <property type="match status" value="1"/>
</dbReference>
<evidence type="ECO:0000256" key="3">
    <source>
        <dbReference type="ARBA" id="ARBA00022763"/>
    </source>
</evidence>
<feature type="domain" description="DNA mismatch repair proteins mutS family" evidence="8">
    <location>
        <begin position="900"/>
        <end position="916"/>
    </location>
</feature>
<dbReference type="Gene3D" id="1.10.1420.10">
    <property type="match status" value="2"/>
</dbReference>
<dbReference type="PANTHER" id="PTHR11361:SF148">
    <property type="entry name" value="DNA MISMATCH REPAIR PROTEIN MSH6"/>
    <property type="match status" value="1"/>
</dbReference>
<dbReference type="PIRSF" id="PIRSF037677">
    <property type="entry name" value="DNA_mis_repair_Msh6"/>
    <property type="match status" value="1"/>
</dbReference>
<feature type="compositionally biased region" description="Basic residues" evidence="7">
    <location>
        <begin position="116"/>
        <end position="134"/>
    </location>
</feature>